<evidence type="ECO:0000313" key="2">
    <source>
        <dbReference type="EMBL" id="KAK3048772.1"/>
    </source>
</evidence>
<organism evidence="2 3">
    <name type="scientific">Extremus antarcticus</name>
    <dbReference type="NCBI Taxonomy" id="702011"/>
    <lineage>
        <taxon>Eukaryota</taxon>
        <taxon>Fungi</taxon>
        <taxon>Dikarya</taxon>
        <taxon>Ascomycota</taxon>
        <taxon>Pezizomycotina</taxon>
        <taxon>Dothideomycetes</taxon>
        <taxon>Dothideomycetidae</taxon>
        <taxon>Mycosphaerellales</taxon>
        <taxon>Extremaceae</taxon>
        <taxon>Extremus</taxon>
    </lineage>
</organism>
<gene>
    <name evidence="2" type="ORF">LTR09_009884</name>
</gene>
<dbReference type="Proteomes" id="UP001271007">
    <property type="component" value="Unassembled WGS sequence"/>
</dbReference>
<comment type="caution">
    <text evidence="2">The sequence shown here is derived from an EMBL/GenBank/DDBJ whole genome shotgun (WGS) entry which is preliminary data.</text>
</comment>
<evidence type="ECO:0000313" key="3">
    <source>
        <dbReference type="Proteomes" id="UP001271007"/>
    </source>
</evidence>
<reference evidence="2" key="1">
    <citation type="submission" date="2023-04" db="EMBL/GenBank/DDBJ databases">
        <title>Black Yeasts Isolated from many extreme environments.</title>
        <authorList>
            <person name="Coleine C."/>
            <person name="Stajich J.E."/>
            <person name="Selbmann L."/>
        </authorList>
    </citation>
    <scope>NUCLEOTIDE SEQUENCE</scope>
    <source>
        <strain evidence="2">CCFEE 5312</strain>
    </source>
</reference>
<feature type="region of interest" description="Disordered" evidence="1">
    <location>
        <begin position="72"/>
        <end position="101"/>
    </location>
</feature>
<protein>
    <submittedName>
        <fullName evidence="2">Uncharacterized protein</fullName>
    </submittedName>
</protein>
<feature type="region of interest" description="Disordered" evidence="1">
    <location>
        <begin position="118"/>
        <end position="141"/>
    </location>
</feature>
<dbReference type="AlphaFoldDB" id="A0AAJ0G8U5"/>
<accession>A0AAJ0G8U5</accession>
<proteinExistence type="predicted"/>
<keyword evidence="3" id="KW-1185">Reference proteome</keyword>
<name>A0AAJ0G8U5_9PEZI</name>
<sequence length="141" mass="15373">MLHEEGLLEGGSAWQLQGSHTAAQQVLGHGDKCFDLSWDIRPQRKCVRWIPEPVKWATEGVKDVESEVFELAPETASEPTQDNAVPDPSYPLDENGDEKHEAVRTAWRKVGRKLLGRALSASNGEAPDGEAPNGEAPPPTP</sequence>
<dbReference type="EMBL" id="JAWDJX010000045">
    <property type="protein sequence ID" value="KAK3048772.1"/>
    <property type="molecule type" value="Genomic_DNA"/>
</dbReference>
<evidence type="ECO:0000256" key="1">
    <source>
        <dbReference type="SAM" id="MobiDB-lite"/>
    </source>
</evidence>